<dbReference type="InParanoid" id="A0A409YWN8"/>
<organism evidence="1 2">
    <name type="scientific">Gymnopilus dilepis</name>
    <dbReference type="NCBI Taxonomy" id="231916"/>
    <lineage>
        <taxon>Eukaryota</taxon>
        <taxon>Fungi</taxon>
        <taxon>Dikarya</taxon>
        <taxon>Basidiomycota</taxon>
        <taxon>Agaricomycotina</taxon>
        <taxon>Agaricomycetes</taxon>
        <taxon>Agaricomycetidae</taxon>
        <taxon>Agaricales</taxon>
        <taxon>Agaricineae</taxon>
        <taxon>Hymenogastraceae</taxon>
        <taxon>Gymnopilus</taxon>
    </lineage>
</organism>
<dbReference type="Proteomes" id="UP000284706">
    <property type="component" value="Unassembled WGS sequence"/>
</dbReference>
<keyword evidence="2" id="KW-1185">Reference proteome</keyword>
<dbReference type="EMBL" id="NHYE01000118">
    <property type="protein sequence ID" value="PPR07455.1"/>
    <property type="molecule type" value="Genomic_DNA"/>
</dbReference>
<protein>
    <submittedName>
        <fullName evidence="1">Uncharacterized protein</fullName>
    </submittedName>
</protein>
<name>A0A409YWN8_9AGAR</name>
<gene>
    <name evidence="1" type="ORF">CVT26_013484</name>
</gene>
<comment type="caution">
    <text evidence="1">The sequence shown here is derived from an EMBL/GenBank/DDBJ whole genome shotgun (WGS) entry which is preliminary data.</text>
</comment>
<evidence type="ECO:0000313" key="1">
    <source>
        <dbReference type="EMBL" id="PPR07455.1"/>
    </source>
</evidence>
<accession>A0A409YWN8</accession>
<sequence>MSKSIELAIPVGEWHGHEAVARPKLLQQQGVVPISIDEHQLQSEILLEWECDCFGYRTGDYSSTNFNQSQRANRRGNG</sequence>
<evidence type="ECO:0000313" key="2">
    <source>
        <dbReference type="Proteomes" id="UP000284706"/>
    </source>
</evidence>
<dbReference type="AlphaFoldDB" id="A0A409YWN8"/>
<proteinExistence type="predicted"/>
<reference evidence="1 2" key="1">
    <citation type="journal article" date="2018" name="Evol. Lett.">
        <title>Horizontal gene cluster transfer increased hallucinogenic mushroom diversity.</title>
        <authorList>
            <person name="Reynolds H.T."/>
            <person name="Vijayakumar V."/>
            <person name="Gluck-Thaler E."/>
            <person name="Korotkin H.B."/>
            <person name="Matheny P.B."/>
            <person name="Slot J.C."/>
        </authorList>
    </citation>
    <scope>NUCLEOTIDE SEQUENCE [LARGE SCALE GENOMIC DNA]</scope>
    <source>
        <strain evidence="1 2">SRW20</strain>
    </source>
</reference>